<dbReference type="SUPFAM" id="SSF53850">
    <property type="entry name" value="Periplasmic binding protein-like II"/>
    <property type="match status" value="1"/>
</dbReference>
<comment type="similarity">
    <text evidence="1">Belongs to the UPF0065 (bug) family.</text>
</comment>
<protein>
    <submittedName>
        <fullName evidence="3">Tripartite tricarboxylate transporter substrate binding protein</fullName>
    </submittedName>
</protein>
<evidence type="ECO:0000313" key="4">
    <source>
        <dbReference type="Proteomes" id="UP000606490"/>
    </source>
</evidence>
<dbReference type="Gene3D" id="3.40.190.10">
    <property type="entry name" value="Periplasmic binding protein-like II"/>
    <property type="match status" value="1"/>
</dbReference>
<dbReference type="Proteomes" id="UP000606490">
    <property type="component" value="Unassembled WGS sequence"/>
</dbReference>
<feature type="signal peptide" evidence="2">
    <location>
        <begin position="1"/>
        <end position="24"/>
    </location>
</feature>
<dbReference type="RefSeq" id="WP_202823805.1">
    <property type="nucleotide sequence ID" value="NZ_JAEUXJ010000001.1"/>
</dbReference>
<sequence length="334" mass="35147">MQRAKILRGIGVAIISFWGMTVLATPTTAQTQGASFPERPITLVVGFSPGGSNDVTARVIAPELSRLFRVPVLVENRVGAAGTIATNYVAKSNPDGYTLVVTSASPLVLAPHTTDNIPYDTMRDLAGITLLGVTPEVLALSPRIAASNLGELVGLAQTRDVSLASAGSGGLPHLAIELFRSTAPGARILHVPYKGAAPAVTDALAGHVDGVVVDLPAVQAHIRAGRLRGLAVANERRSEFLPDIPTSGEQGRPAFIAVNWLALAAPARTPPLVLERLRGALVEVMQVRSVKDALAEAGVEVQLSQDRPEFQRFMAAEYEKWGGIARAANVRSTD</sequence>
<dbReference type="PANTHER" id="PTHR42928">
    <property type="entry name" value="TRICARBOXYLATE-BINDING PROTEIN"/>
    <property type="match status" value="1"/>
</dbReference>
<dbReference type="Gene3D" id="3.40.190.150">
    <property type="entry name" value="Bordetella uptake gene, domain 1"/>
    <property type="match status" value="1"/>
</dbReference>
<name>A0ABS1V1A6_9PROT</name>
<evidence type="ECO:0000256" key="2">
    <source>
        <dbReference type="SAM" id="SignalP"/>
    </source>
</evidence>
<accession>A0ABS1V1A6</accession>
<keyword evidence="4" id="KW-1185">Reference proteome</keyword>
<keyword evidence="2" id="KW-0732">Signal</keyword>
<feature type="chain" id="PRO_5046659081" evidence="2">
    <location>
        <begin position="25"/>
        <end position="334"/>
    </location>
</feature>
<dbReference type="InterPro" id="IPR005064">
    <property type="entry name" value="BUG"/>
</dbReference>
<dbReference type="EMBL" id="JAEUXJ010000001">
    <property type="protein sequence ID" value="MBL6454073.1"/>
    <property type="molecule type" value="Genomic_DNA"/>
</dbReference>
<evidence type="ECO:0000256" key="1">
    <source>
        <dbReference type="ARBA" id="ARBA00006987"/>
    </source>
</evidence>
<reference evidence="3 4" key="1">
    <citation type="submission" date="2021-01" db="EMBL/GenBank/DDBJ databases">
        <title>Belnapia mucosa sp. nov. and Belnapia arida sp. nov., isolated from the Tabernas Desert (Almeria, Spain).</title>
        <authorList>
            <person name="Molina-Menor E."/>
            <person name="Vidal-Verdu A."/>
            <person name="Calonge A."/>
            <person name="Satari L."/>
            <person name="Pereto Magraner J."/>
            <person name="Porcar Miralles M."/>
        </authorList>
    </citation>
    <scope>NUCLEOTIDE SEQUENCE [LARGE SCALE GENOMIC DNA]</scope>
    <source>
        <strain evidence="3 4">T6</strain>
    </source>
</reference>
<evidence type="ECO:0000313" key="3">
    <source>
        <dbReference type="EMBL" id="MBL6454073.1"/>
    </source>
</evidence>
<gene>
    <name evidence="3" type="ORF">JMJ55_01985</name>
</gene>
<organism evidence="3 4">
    <name type="scientific">Belnapia mucosa</name>
    <dbReference type="NCBI Taxonomy" id="2804532"/>
    <lineage>
        <taxon>Bacteria</taxon>
        <taxon>Pseudomonadati</taxon>
        <taxon>Pseudomonadota</taxon>
        <taxon>Alphaproteobacteria</taxon>
        <taxon>Acetobacterales</taxon>
        <taxon>Roseomonadaceae</taxon>
        <taxon>Belnapia</taxon>
    </lineage>
</organism>
<dbReference type="PANTHER" id="PTHR42928:SF5">
    <property type="entry name" value="BLR1237 PROTEIN"/>
    <property type="match status" value="1"/>
</dbReference>
<proteinExistence type="inferred from homology"/>
<comment type="caution">
    <text evidence="3">The sequence shown here is derived from an EMBL/GenBank/DDBJ whole genome shotgun (WGS) entry which is preliminary data.</text>
</comment>
<dbReference type="Pfam" id="PF03401">
    <property type="entry name" value="TctC"/>
    <property type="match status" value="1"/>
</dbReference>
<dbReference type="InterPro" id="IPR042100">
    <property type="entry name" value="Bug_dom1"/>
</dbReference>
<dbReference type="PIRSF" id="PIRSF017082">
    <property type="entry name" value="YflP"/>
    <property type="match status" value="1"/>
</dbReference>